<accession>A0A0K1PEA5</accession>
<dbReference type="RefSeq" id="WP_050726102.1">
    <property type="nucleotide sequence ID" value="NZ_CP012332.1"/>
</dbReference>
<dbReference type="STRING" id="1391653.AKJ08_2237"/>
<dbReference type="SMART" id="SM00240">
    <property type="entry name" value="FHA"/>
    <property type="match status" value="2"/>
</dbReference>
<dbReference type="InterPro" id="IPR000253">
    <property type="entry name" value="FHA_dom"/>
</dbReference>
<dbReference type="PANTHER" id="PTHR23308">
    <property type="entry name" value="NUCLEAR INHIBITOR OF PROTEIN PHOSPHATASE-1"/>
    <property type="match status" value="1"/>
</dbReference>
<dbReference type="KEGG" id="vin:AKJ08_2237"/>
<evidence type="ECO:0000313" key="4">
    <source>
        <dbReference type="Proteomes" id="UP000055590"/>
    </source>
</evidence>
<protein>
    <submittedName>
        <fullName evidence="3">FHA domain protein</fullName>
    </submittedName>
</protein>
<feature type="domain" description="FHA" evidence="2">
    <location>
        <begin position="22"/>
        <end position="71"/>
    </location>
</feature>
<dbReference type="AlphaFoldDB" id="A0A0K1PEA5"/>
<dbReference type="Gene3D" id="2.60.200.20">
    <property type="match status" value="2"/>
</dbReference>
<keyword evidence="4" id="KW-1185">Reference proteome</keyword>
<dbReference type="PROSITE" id="PS50006">
    <property type="entry name" value="FHA_DOMAIN"/>
    <property type="match status" value="1"/>
</dbReference>
<dbReference type="Pfam" id="PF00498">
    <property type="entry name" value="FHA"/>
    <property type="match status" value="2"/>
</dbReference>
<organism evidence="3 4">
    <name type="scientific">Vulgatibacter incomptus</name>
    <dbReference type="NCBI Taxonomy" id="1391653"/>
    <lineage>
        <taxon>Bacteria</taxon>
        <taxon>Pseudomonadati</taxon>
        <taxon>Myxococcota</taxon>
        <taxon>Myxococcia</taxon>
        <taxon>Myxococcales</taxon>
        <taxon>Cystobacterineae</taxon>
        <taxon>Vulgatibacteraceae</taxon>
        <taxon>Vulgatibacter</taxon>
    </lineage>
</organism>
<dbReference type="InterPro" id="IPR008984">
    <property type="entry name" value="SMAD_FHA_dom_sf"/>
</dbReference>
<evidence type="ECO:0000259" key="2">
    <source>
        <dbReference type="PROSITE" id="PS50006"/>
    </source>
</evidence>
<dbReference type="InterPro" id="IPR050923">
    <property type="entry name" value="Cell_Proc_Reg/RNA_Proc"/>
</dbReference>
<gene>
    <name evidence="3" type="ORF">AKJ08_2237</name>
</gene>
<evidence type="ECO:0000313" key="3">
    <source>
        <dbReference type="EMBL" id="AKU91850.1"/>
    </source>
</evidence>
<name>A0A0K1PEA5_9BACT</name>
<evidence type="ECO:0000256" key="1">
    <source>
        <dbReference type="SAM" id="MobiDB-lite"/>
    </source>
</evidence>
<reference evidence="3 4" key="1">
    <citation type="submission" date="2015-08" db="EMBL/GenBank/DDBJ databases">
        <authorList>
            <person name="Babu N.S."/>
            <person name="Beckwith C.J."/>
            <person name="Beseler K.G."/>
            <person name="Brison A."/>
            <person name="Carone J.V."/>
            <person name="Caskin T.P."/>
            <person name="Diamond M."/>
            <person name="Durham M.E."/>
            <person name="Foxe J.M."/>
            <person name="Go M."/>
            <person name="Henderson B.A."/>
            <person name="Jones I.B."/>
            <person name="McGettigan J.A."/>
            <person name="Micheletti S.J."/>
            <person name="Nasrallah M.E."/>
            <person name="Ortiz D."/>
            <person name="Piller C.R."/>
            <person name="Privatt S.R."/>
            <person name="Schneider S.L."/>
            <person name="Sharp S."/>
            <person name="Smith T.C."/>
            <person name="Stanton J.D."/>
            <person name="Ullery H.E."/>
            <person name="Wilson R.J."/>
            <person name="Serrano M.G."/>
            <person name="Buck G."/>
            <person name="Lee V."/>
            <person name="Wang Y."/>
            <person name="Carvalho R."/>
            <person name="Voegtly L."/>
            <person name="Shi R."/>
            <person name="Duckworth R."/>
            <person name="Johnson A."/>
            <person name="Loviza R."/>
            <person name="Walstead R."/>
            <person name="Shah Z."/>
            <person name="Kiflezghi M."/>
            <person name="Wade K."/>
            <person name="Ball S.L."/>
            <person name="Bradley K.W."/>
            <person name="Asai D.J."/>
            <person name="Bowman C.A."/>
            <person name="Russell D.A."/>
            <person name="Pope W.H."/>
            <person name="Jacobs-Sera D."/>
            <person name="Hendrix R.W."/>
            <person name="Hatfull G.F."/>
        </authorList>
    </citation>
    <scope>NUCLEOTIDE SEQUENCE [LARGE SCALE GENOMIC DNA]</scope>
    <source>
        <strain evidence="3 4">DSM 27710</strain>
    </source>
</reference>
<dbReference type="CDD" id="cd00060">
    <property type="entry name" value="FHA"/>
    <property type="match status" value="2"/>
</dbReference>
<feature type="region of interest" description="Disordered" evidence="1">
    <location>
        <begin position="94"/>
        <end position="134"/>
    </location>
</feature>
<sequence>MRLIIEDDTGRKYLVPLEQDELTIGRHEANHVRLTERNVSRRHCRFLRAGESVFVEDLQSSNGLWVNGSPILGRRQVSPGDRISVGDYLLAVERPPREAAPPETTSTLPKSGGSPGPAGIPIPPFPGKAPRPPDADLDVAIDAPRLVIVGGELPGRVLVLAEKELWLGRSPGADLSIDHRSLAPLHCRIEPVPGGGRRIVRANPSLPLAVNGESCADAVLRPGDTVVVGALPMRMVGPGELVRIPRA</sequence>
<dbReference type="Proteomes" id="UP000055590">
    <property type="component" value="Chromosome"/>
</dbReference>
<dbReference type="SUPFAM" id="SSF49879">
    <property type="entry name" value="SMAD/FHA domain"/>
    <property type="match status" value="2"/>
</dbReference>
<feature type="compositionally biased region" description="Pro residues" evidence="1">
    <location>
        <begin position="118"/>
        <end position="132"/>
    </location>
</feature>
<proteinExistence type="predicted"/>
<dbReference type="EMBL" id="CP012332">
    <property type="protein sequence ID" value="AKU91850.1"/>
    <property type="molecule type" value="Genomic_DNA"/>
</dbReference>